<gene>
    <name evidence="4" type="ORF">CLTEP_11200</name>
</gene>
<dbReference type="PANTHER" id="PTHR43420:SF12">
    <property type="entry name" value="N-ACETYLTRANSFERASE DOMAIN-CONTAINING PROTEIN"/>
    <property type="match status" value="1"/>
</dbReference>
<dbReference type="AlphaFoldDB" id="A0A151B4Z2"/>
<dbReference type="RefSeq" id="WP_066823782.1">
    <property type="nucleotide sequence ID" value="NZ_LTBA01000008.1"/>
</dbReference>
<dbReference type="PANTHER" id="PTHR43420">
    <property type="entry name" value="ACETYLTRANSFERASE"/>
    <property type="match status" value="1"/>
</dbReference>
<organism evidence="4 5">
    <name type="scientific">Clostridium tepidiprofundi DSM 19306</name>
    <dbReference type="NCBI Taxonomy" id="1121338"/>
    <lineage>
        <taxon>Bacteria</taxon>
        <taxon>Bacillati</taxon>
        <taxon>Bacillota</taxon>
        <taxon>Clostridia</taxon>
        <taxon>Eubacteriales</taxon>
        <taxon>Clostridiaceae</taxon>
        <taxon>Clostridium</taxon>
    </lineage>
</organism>
<comment type="caution">
    <text evidence="4">The sequence shown here is derived from an EMBL/GenBank/DDBJ whole genome shotgun (WGS) entry which is preliminary data.</text>
</comment>
<dbReference type="PATRIC" id="fig|1121338.3.peg.1157"/>
<dbReference type="Gene3D" id="3.40.630.30">
    <property type="match status" value="1"/>
</dbReference>
<evidence type="ECO:0000313" key="4">
    <source>
        <dbReference type="EMBL" id="KYH34956.1"/>
    </source>
</evidence>
<sequence length="158" mass="18603">MGNIELVYGGIELLDYVKPLWEKLNKHHIENSIHFSDRFKKFTFDFRRGLLEEKALRGKIKVILAKDNENDIYIGYCISSIVKSTVDENMYGEIESIFVENNYRKYGIGDMLMKRTLDWMDENNVATKHIIVAAGNEQVISFYERYGFYVKTLKLEQK</sequence>
<accession>A0A151B4Z2</accession>
<dbReference type="SUPFAM" id="SSF55729">
    <property type="entry name" value="Acyl-CoA N-acyltransferases (Nat)"/>
    <property type="match status" value="1"/>
</dbReference>
<dbReference type="Pfam" id="PF00583">
    <property type="entry name" value="Acetyltransf_1"/>
    <property type="match status" value="1"/>
</dbReference>
<dbReference type="GO" id="GO:0016747">
    <property type="term" value="F:acyltransferase activity, transferring groups other than amino-acyl groups"/>
    <property type="evidence" value="ECO:0007669"/>
    <property type="project" value="InterPro"/>
</dbReference>
<keyword evidence="2" id="KW-0012">Acyltransferase</keyword>
<keyword evidence="5" id="KW-1185">Reference proteome</keyword>
<dbReference type="InterPro" id="IPR000182">
    <property type="entry name" value="GNAT_dom"/>
</dbReference>
<feature type="domain" description="N-acetyltransferase" evidence="3">
    <location>
        <begin position="19"/>
        <end position="158"/>
    </location>
</feature>
<dbReference type="CDD" id="cd04301">
    <property type="entry name" value="NAT_SF"/>
    <property type="match status" value="1"/>
</dbReference>
<proteinExistence type="predicted"/>
<evidence type="ECO:0000313" key="5">
    <source>
        <dbReference type="Proteomes" id="UP000075531"/>
    </source>
</evidence>
<name>A0A151B4Z2_9CLOT</name>
<dbReference type="OrthoDB" id="87541at2"/>
<dbReference type="EMBL" id="LTBA01000008">
    <property type="protein sequence ID" value="KYH34956.1"/>
    <property type="molecule type" value="Genomic_DNA"/>
</dbReference>
<dbReference type="Proteomes" id="UP000075531">
    <property type="component" value="Unassembled WGS sequence"/>
</dbReference>
<evidence type="ECO:0000259" key="3">
    <source>
        <dbReference type="PROSITE" id="PS51186"/>
    </source>
</evidence>
<reference evidence="4 5" key="1">
    <citation type="submission" date="2016-02" db="EMBL/GenBank/DDBJ databases">
        <title>Genome sequence of Clostridium tepidiprofundi DSM 19306.</title>
        <authorList>
            <person name="Poehlein A."/>
            <person name="Daniel R."/>
        </authorList>
    </citation>
    <scope>NUCLEOTIDE SEQUENCE [LARGE SCALE GENOMIC DNA]</scope>
    <source>
        <strain evidence="4 5">DSM 19306</strain>
    </source>
</reference>
<dbReference type="STRING" id="1121338.CLTEP_11200"/>
<keyword evidence="1 4" id="KW-0808">Transferase</keyword>
<protein>
    <submittedName>
        <fullName evidence="4">Putative acetyltransferase</fullName>
    </submittedName>
</protein>
<evidence type="ECO:0000256" key="2">
    <source>
        <dbReference type="ARBA" id="ARBA00023315"/>
    </source>
</evidence>
<evidence type="ECO:0000256" key="1">
    <source>
        <dbReference type="ARBA" id="ARBA00022679"/>
    </source>
</evidence>
<dbReference type="InterPro" id="IPR016181">
    <property type="entry name" value="Acyl_CoA_acyltransferase"/>
</dbReference>
<dbReference type="InterPro" id="IPR050680">
    <property type="entry name" value="YpeA/RimI_acetyltransf"/>
</dbReference>
<dbReference type="PROSITE" id="PS51186">
    <property type="entry name" value="GNAT"/>
    <property type="match status" value="1"/>
</dbReference>